<feature type="chain" id="PRO_5027104186" description="histidine kinase" evidence="8">
    <location>
        <begin position="22"/>
        <end position="1395"/>
    </location>
</feature>
<dbReference type="InterPro" id="IPR011123">
    <property type="entry name" value="Y_Y_Y"/>
</dbReference>
<feature type="modified residue" description="4-aspartylphosphate" evidence="7">
    <location>
        <position position="1191"/>
    </location>
</feature>
<evidence type="ECO:0000259" key="9">
    <source>
        <dbReference type="PROSITE" id="PS01124"/>
    </source>
</evidence>
<dbReference type="EMBL" id="JAAGNZ010000004">
    <property type="protein sequence ID" value="NEU70293.1"/>
    <property type="molecule type" value="Genomic_DNA"/>
</dbReference>
<dbReference type="InterPro" id="IPR004358">
    <property type="entry name" value="Sig_transdc_His_kin-like_C"/>
</dbReference>
<dbReference type="SUPFAM" id="SSF63829">
    <property type="entry name" value="Calcium-dependent phosphotriesterase"/>
    <property type="match status" value="2"/>
</dbReference>
<feature type="domain" description="HTH araC/xylS-type" evidence="9">
    <location>
        <begin position="1295"/>
        <end position="1394"/>
    </location>
</feature>
<evidence type="ECO:0000256" key="7">
    <source>
        <dbReference type="PROSITE-ProRule" id="PRU00169"/>
    </source>
</evidence>
<dbReference type="PROSITE" id="PS01124">
    <property type="entry name" value="HTH_ARAC_FAMILY_2"/>
    <property type="match status" value="1"/>
</dbReference>
<dbReference type="Gene3D" id="3.40.50.2300">
    <property type="match status" value="1"/>
</dbReference>
<dbReference type="PANTHER" id="PTHR43547">
    <property type="entry name" value="TWO-COMPONENT HISTIDINE KINASE"/>
    <property type="match status" value="1"/>
</dbReference>
<gene>
    <name evidence="12" type="ORF">GK091_25685</name>
</gene>
<dbReference type="Pfam" id="PF00512">
    <property type="entry name" value="HisKA"/>
    <property type="match status" value="1"/>
</dbReference>
<dbReference type="InterPro" id="IPR018060">
    <property type="entry name" value="HTH_AraC"/>
</dbReference>
<dbReference type="Gene3D" id="1.10.287.130">
    <property type="match status" value="1"/>
</dbReference>
<dbReference type="Gene3D" id="3.30.565.10">
    <property type="entry name" value="Histidine kinase-like ATPase, C-terminal domain"/>
    <property type="match status" value="1"/>
</dbReference>
<protein>
    <recommendedName>
        <fullName evidence="2">histidine kinase</fullName>
        <ecNumber evidence="2">2.7.13.3</ecNumber>
    </recommendedName>
</protein>
<reference evidence="12 13" key="1">
    <citation type="submission" date="2020-02" db="EMBL/GenBank/DDBJ databases">
        <title>Draft genome sequence of two Spirosoma agri KCTC 52727 and Spirosoma terrae KCTC 52035.</title>
        <authorList>
            <person name="Rojas J."/>
            <person name="Ambika Manirajan B."/>
            <person name="Ratering S."/>
            <person name="Suarez C."/>
            <person name="Schnell S."/>
        </authorList>
    </citation>
    <scope>NUCLEOTIDE SEQUENCE [LARGE SCALE GENOMIC DNA]</scope>
    <source>
        <strain evidence="12 13">KCTC 52727</strain>
    </source>
</reference>
<feature type="domain" description="Response regulatory" evidence="11">
    <location>
        <begin position="1143"/>
        <end position="1258"/>
    </location>
</feature>
<dbReference type="EC" id="2.7.13.3" evidence="2"/>
<evidence type="ECO:0000256" key="5">
    <source>
        <dbReference type="ARBA" id="ARBA00023125"/>
    </source>
</evidence>
<evidence type="ECO:0000256" key="3">
    <source>
        <dbReference type="ARBA" id="ARBA00022553"/>
    </source>
</evidence>
<comment type="catalytic activity">
    <reaction evidence="1">
        <text>ATP + protein L-histidine = ADP + protein N-phospho-L-histidine.</text>
        <dbReference type="EC" id="2.7.13.3"/>
    </reaction>
</comment>
<comment type="caution">
    <text evidence="12">The sequence shown here is derived from an EMBL/GenBank/DDBJ whole genome shotgun (WGS) entry which is preliminary data.</text>
</comment>
<dbReference type="InterPro" id="IPR001789">
    <property type="entry name" value="Sig_transdc_resp-reg_receiver"/>
</dbReference>
<dbReference type="InterPro" id="IPR005467">
    <property type="entry name" value="His_kinase_dom"/>
</dbReference>
<dbReference type="Pfam" id="PF02518">
    <property type="entry name" value="HATPase_c"/>
    <property type="match status" value="1"/>
</dbReference>
<dbReference type="InterPro" id="IPR011006">
    <property type="entry name" value="CheY-like_superfamily"/>
</dbReference>
<dbReference type="SMART" id="SM00342">
    <property type="entry name" value="HTH_ARAC"/>
    <property type="match status" value="1"/>
</dbReference>
<evidence type="ECO:0000256" key="2">
    <source>
        <dbReference type="ARBA" id="ARBA00012438"/>
    </source>
</evidence>
<evidence type="ECO:0000313" key="12">
    <source>
        <dbReference type="EMBL" id="NEU70293.1"/>
    </source>
</evidence>
<keyword evidence="4" id="KW-0805">Transcription regulation</keyword>
<dbReference type="InterPro" id="IPR015943">
    <property type="entry name" value="WD40/YVTN_repeat-like_dom_sf"/>
</dbReference>
<dbReference type="Proteomes" id="UP000477386">
    <property type="component" value="Unassembled WGS sequence"/>
</dbReference>
<keyword evidence="13" id="KW-1185">Reference proteome</keyword>
<organism evidence="12 13">
    <name type="scientific">Spirosoma agri</name>
    <dbReference type="NCBI Taxonomy" id="1987381"/>
    <lineage>
        <taxon>Bacteria</taxon>
        <taxon>Pseudomonadati</taxon>
        <taxon>Bacteroidota</taxon>
        <taxon>Cytophagia</taxon>
        <taxon>Cytophagales</taxon>
        <taxon>Cytophagaceae</taxon>
        <taxon>Spirosoma</taxon>
    </lineage>
</organism>
<proteinExistence type="predicted"/>
<feature type="domain" description="Histidine kinase" evidence="10">
    <location>
        <begin position="833"/>
        <end position="1090"/>
    </location>
</feature>
<dbReference type="SMART" id="SM00448">
    <property type="entry name" value="REC"/>
    <property type="match status" value="1"/>
</dbReference>
<dbReference type="SMART" id="SM00388">
    <property type="entry name" value="HisKA"/>
    <property type="match status" value="1"/>
</dbReference>
<dbReference type="SUPFAM" id="SSF46689">
    <property type="entry name" value="Homeodomain-like"/>
    <property type="match status" value="1"/>
</dbReference>
<dbReference type="CDD" id="cd00082">
    <property type="entry name" value="HisKA"/>
    <property type="match status" value="1"/>
</dbReference>
<dbReference type="PROSITE" id="PS50110">
    <property type="entry name" value="RESPONSE_REGULATORY"/>
    <property type="match status" value="1"/>
</dbReference>
<dbReference type="InterPro" id="IPR009057">
    <property type="entry name" value="Homeodomain-like_sf"/>
</dbReference>
<evidence type="ECO:0000313" key="13">
    <source>
        <dbReference type="Proteomes" id="UP000477386"/>
    </source>
</evidence>
<sequence length="1395" mass="157786">MKQVVGLVLALLVGFCSFTRAQHFVASVQRYGPEDGLAHREVNAIFQDRRDFMWFGTKFGLNRFDGATFTTYTQEKNGLDFDDIRSIAQDADGLLWLLGPEGKADITLFDPVTGVATSFEKRFKQLRPNLPPIFPQQTLLTSQKGTIAFVDYQPCRLNTYHPRSGLKTVPLPQYTTLTLVAFTARNTVWVIANGKQLVELTPDGRVLRTYDHSETIHTCFGQRHAGTEFFYTTSTDPLQPYSGHLFKIDVSGRRQEQPVEQISSEKLQQRLLYAFDRSGLVWNGYQLRDTANRPFVDISNKLSGGSVDNRSFFRDKNGSFWLGTSFGLYQTRISQNYFQRLFYLDGIGKQPAARGITVVGDTLYTNLENDMGLFASSLSGTSVRQVFSNRRSFRSLSGKVGRKLYLGEENTLVTYDYQTTKTSITPIPRPGAIWNIHPFLASPRRLLAGGDPGLWLVDPVTSQVTNFRGYNQFPELAHAHVLHIGTDRQGTLWLCATTGLYTIDPKRGVTARYWRGGRGAFRLPADSYQHFYQDPQGLFWLATANAGLIRWDRTRSRYRQFRRADGLNNDNIYAVYADRRGHLWLSSDNGIMQFDPVRLTTRTYTVQDGITNNEFNRIAHYQDAQGRLYFGGLNGVTAFNPQDFEAEPPLPDLPLRVVSFRQFDTGRNKLIDKTAELLRTNQITLQPNDRSSILDFALLNYTDAQKNTYAYQFSGLNDSWHYQTEPYLRLGNLPYGDYQLLIRGQSADGRMSAAPLSIEVHVLRPFYLRGWFAFPLVFLLMGGVWAWGRWRDRRYQRAQIRLQTQVNEATQTIARQAQDLQRLDETKSRFFANISHEFRTPLTVILGMADNLSQRTDPQLQQSALLIERSGRNLLRLINQILDLSRLEAGEMPLKLVRTDLMRFIRFVGETFQWQAQAKGVHLIVHTEETGEADFNPDKLQDIIVNLLGNALKFTPAGGEVRCEVVSQSRWQPLTQADYHEALTPTRHLNGPWIQLTVSDTGPGIDPASLTKIFDRFYQAGPPHAGPGLPRTEWAHGGTGIGLSLVRELVSLMQGGLAVRNRSDLEGSDPSRSDPSGAGAEFVVRLPLTRQAPLVDDVRPTPILPASDRVTSDRVTSDPVWRDPSELHDWVESGLEEAPDRPLLLLVEDNDDTATYVQTCLREEYQIVRAENGQIGIDKALAITPDLILSDVMMPAKDGFALCDTLKNDERTSHIPIVLLTARAAVDDRIAGLRRGSDAYLVKPFRREELLLVLGNLLQTRRLLQRYYSHRALGNVQPDPVFSDGADAREDQFVTKLRNTLELHLANVALDTTMICQLMGMSRNSLYRKMMALTGLSVIPYLRTLRLQKAEELLLQSTLSVADIAYAVGFDNPRYFSRVFSEEKGVSPSSYRDKE</sequence>
<dbReference type="RefSeq" id="WP_164043609.1">
    <property type="nucleotide sequence ID" value="NZ_JAAGNZ010000004.1"/>
</dbReference>
<dbReference type="Pfam" id="PF07495">
    <property type="entry name" value="Y_Y_Y"/>
    <property type="match status" value="1"/>
</dbReference>
<accession>A0A6M0IT28</accession>
<dbReference type="InterPro" id="IPR036890">
    <property type="entry name" value="HATPase_C_sf"/>
</dbReference>
<evidence type="ECO:0000256" key="1">
    <source>
        <dbReference type="ARBA" id="ARBA00000085"/>
    </source>
</evidence>
<dbReference type="Gene3D" id="2.130.10.10">
    <property type="entry name" value="YVTN repeat-like/Quinoprotein amine dehydrogenase"/>
    <property type="match status" value="2"/>
</dbReference>
<name>A0A6M0IT28_9BACT</name>
<dbReference type="PANTHER" id="PTHR43547:SF2">
    <property type="entry name" value="HYBRID SIGNAL TRANSDUCTION HISTIDINE KINASE C"/>
    <property type="match status" value="1"/>
</dbReference>
<evidence type="ECO:0000256" key="8">
    <source>
        <dbReference type="SAM" id="SignalP"/>
    </source>
</evidence>
<dbReference type="Gene3D" id="1.10.10.60">
    <property type="entry name" value="Homeodomain-like"/>
    <property type="match status" value="1"/>
</dbReference>
<keyword evidence="8" id="KW-0732">Signal</keyword>
<evidence type="ECO:0000256" key="4">
    <source>
        <dbReference type="ARBA" id="ARBA00023015"/>
    </source>
</evidence>
<dbReference type="SUPFAM" id="SSF47384">
    <property type="entry name" value="Homodimeric domain of signal transducing histidine kinase"/>
    <property type="match status" value="1"/>
</dbReference>
<dbReference type="Pfam" id="PF00072">
    <property type="entry name" value="Response_reg"/>
    <property type="match status" value="1"/>
</dbReference>
<dbReference type="InterPro" id="IPR011110">
    <property type="entry name" value="Reg_prop"/>
</dbReference>
<dbReference type="CDD" id="cd17574">
    <property type="entry name" value="REC_OmpR"/>
    <property type="match status" value="1"/>
</dbReference>
<dbReference type="InterPro" id="IPR018062">
    <property type="entry name" value="HTH_AraC-typ_CS"/>
</dbReference>
<feature type="signal peptide" evidence="8">
    <location>
        <begin position="1"/>
        <end position="21"/>
    </location>
</feature>
<dbReference type="InterPro" id="IPR013783">
    <property type="entry name" value="Ig-like_fold"/>
</dbReference>
<keyword evidence="5" id="KW-0238">DNA-binding</keyword>
<dbReference type="Gene3D" id="2.60.40.10">
    <property type="entry name" value="Immunoglobulins"/>
    <property type="match status" value="1"/>
</dbReference>
<dbReference type="GO" id="GO:0043565">
    <property type="term" value="F:sequence-specific DNA binding"/>
    <property type="evidence" value="ECO:0007669"/>
    <property type="project" value="InterPro"/>
</dbReference>
<keyword evidence="6" id="KW-0804">Transcription</keyword>
<evidence type="ECO:0000259" key="10">
    <source>
        <dbReference type="PROSITE" id="PS50109"/>
    </source>
</evidence>
<dbReference type="Pfam" id="PF12833">
    <property type="entry name" value="HTH_18"/>
    <property type="match status" value="1"/>
</dbReference>
<dbReference type="InterPro" id="IPR036097">
    <property type="entry name" value="HisK_dim/P_sf"/>
</dbReference>
<dbReference type="InterPro" id="IPR003661">
    <property type="entry name" value="HisK_dim/P_dom"/>
</dbReference>
<dbReference type="PROSITE" id="PS50109">
    <property type="entry name" value="HIS_KIN"/>
    <property type="match status" value="1"/>
</dbReference>
<dbReference type="GO" id="GO:0003700">
    <property type="term" value="F:DNA-binding transcription factor activity"/>
    <property type="evidence" value="ECO:0007669"/>
    <property type="project" value="InterPro"/>
</dbReference>
<evidence type="ECO:0000259" key="11">
    <source>
        <dbReference type="PROSITE" id="PS50110"/>
    </source>
</evidence>
<evidence type="ECO:0000256" key="6">
    <source>
        <dbReference type="ARBA" id="ARBA00023163"/>
    </source>
</evidence>
<dbReference type="PRINTS" id="PR00344">
    <property type="entry name" value="BCTRLSENSOR"/>
</dbReference>
<dbReference type="Pfam" id="PF07494">
    <property type="entry name" value="Reg_prop"/>
    <property type="match status" value="1"/>
</dbReference>
<dbReference type="SMART" id="SM00387">
    <property type="entry name" value="HATPase_c"/>
    <property type="match status" value="1"/>
</dbReference>
<keyword evidence="3 7" id="KW-0597">Phosphoprotein</keyword>
<dbReference type="PROSITE" id="PS00041">
    <property type="entry name" value="HTH_ARAC_FAMILY_1"/>
    <property type="match status" value="1"/>
</dbReference>
<dbReference type="SUPFAM" id="SSF52172">
    <property type="entry name" value="CheY-like"/>
    <property type="match status" value="1"/>
</dbReference>
<dbReference type="InterPro" id="IPR003594">
    <property type="entry name" value="HATPase_dom"/>
</dbReference>
<dbReference type="SUPFAM" id="SSF55874">
    <property type="entry name" value="ATPase domain of HSP90 chaperone/DNA topoisomerase II/histidine kinase"/>
    <property type="match status" value="1"/>
</dbReference>
<dbReference type="GO" id="GO:0000155">
    <property type="term" value="F:phosphorelay sensor kinase activity"/>
    <property type="evidence" value="ECO:0007669"/>
    <property type="project" value="InterPro"/>
</dbReference>